<gene>
    <name evidence="2" type="ORF">AAIA72_05100</name>
</gene>
<dbReference type="Gene3D" id="3.40.50.1820">
    <property type="entry name" value="alpha/beta hydrolase"/>
    <property type="match status" value="1"/>
</dbReference>
<accession>A0AB39V1M4</accession>
<dbReference type="Pfam" id="PF12146">
    <property type="entry name" value="Hydrolase_4"/>
    <property type="match status" value="1"/>
</dbReference>
<dbReference type="SUPFAM" id="SSF53474">
    <property type="entry name" value="alpha/beta-Hydrolases"/>
    <property type="match status" value="1"/>
</dbReference>
<keyword evidence="2" id="KW-0378">Hydrolase</keyword>
<evidence type="ECO:0000313" key="2">
    <source>
        <dbReference type="EMBL" id="XDT74001.1"/>
    </source>
</evidence>
<name>A0AB39V1M4_9GAMM</name>
<protein>
    <submittedName>
        <fullName evidence="2">Alpha/beta hydrolase</fullName>
    </submittedName>
</protein>
<dbReference type="GO" id="GO:0016787">
    <property type="term" value="F:hydrolase activity"/>
    <property type="evidence" value="ECO:0007669"/>
    <property type="project" value="UniProtKB-KW"/>
</dbReference>
<dbReference type="AlphaFoldDB" id="A0AB39V1M4"/>
<proteinExistence type="predicted"/>
<dbReference type="InterPro" id="IPR022742">
    <property type="entry name" value="Hydrolase_4"/>
</dbReference>
<dbReference type="RefSeq" id="WP_369602972.1">
    <property type="nucleotide sequence ID" value="NZ_CP154858.1"/>
</dbReference>
<dbReference type="EMBL" id="CP154858">
    <property type="protein sequence ID" value="XDT74001.1"/>
    <property type="molecule type" value="Genomic_DNA"/>
</dbReference>
<sequence>MSRDASEVDRYIADPLCGFLCTNETWYQFLGGLSRLFAKQAFRDFPAGLPVLIVSGSLDPVGRYGKGPRSLERALRKSPAGPVRCRLYPVGRHELLNDVGREQVIADIDAWVTALLKANT</sequence>
<dbReference type="InterPro" id="IPR029058">
    <property type="entry name" value="AB_hydrolase_fold"/>
</dbReference>
<organism evidence="2">
    <name type="scientific">Thermohahella caldifontis</name>
    <dbReference type="NCBI Taxonomy" id="3142973"/>
    <lineage>
        <taxon>Bacteria</taxon>
        <taxon>Pseudomonadati</taxon>
        <taxon>Pseudomonadota</taxon>
        <taxon>Gammaproteobacteria</taxon>
        <taxon>Oceanospirillales</taxon>
        <taxon>Hahellaceae</taxon>
        <taxon>Thermohahella</taxon>
    </lineage>
</organism>
<reference evidence="2" key="1">
    <citation type="submission" date="2024-05" db="EMBL/GenBank/DDBJ databases">
        <title>Genome sequencing of novel strain.</title>
        <authorList>
            <person name="Ganbat D."/>
            <person name="Ganbat S."/>
            <person name="Lee S.-J."/>
        </authorList>
    </citation>
    <scope>NUCLEOTIDE SEQUENCE</scope>
    <source>
        <strain evidence="2">SMD15-11</strain>
    </source>
</reference>
<feature type="domain" description="Serine aminopeptidase S33" evidence="1">
    <location>
        <begin position="1"/>
        <end position="98"/>
    </location>
</feature>
<dbReference type="KEGG" id="tcd:AAIA72_05100"/>
<evidence type="ECO:0000259" key="1">
    <source>
        <dbReference type="Pfam" id="PF12146"/>
    </source>
</evidence>